<dbReference type="EMBL" id="BSSD01000007">
    <property type="protein sequence ID" value="GLW94018.1"/>
    <property type="molecule type" value="Genomic_DNA"/>
</dbReference>
<gene>
    <name evidence="1" type="ORF">Aglo03_48340</name>
</gene>
<dbReference type="AlphaFoldDB" id="A0A9W6QSH1"/>
<comment type="caution">
    <text evidence="1">The sequence shown here is derived from an EMBL/GenBank/DDBJ whole genome shotgun (WGS) entry which is preliminary data.</text>
</comment>
<accession>A0A9W6QSH1</accession>
<name>A0A9W6QSH1_9PSEU</name>
<sequence>MNALVKDPMLEFKPEGSPQMLIYEDLARSRRLEAEQDAHARRLVRRLSTAKRWHRISRWAARRADRVTAQL</sequence>
<proteinExistence type="predicted"/>
<evidence type="ECO:0000313" key="2">
    <source>
        <dbReference type="Proteomes" id="UP001165042"/>
    </source>
</evidence>
<protein>
    <submittedName>
        <fullName evidence="1">Uncharacterized protein</fullName>
    </submittedName>
</protein>
<keyword evidence="2" id="KW-1185">Reference proteome</keyword>
<organism evidence="1 2">
    <name type="scientific">Actinokineospora globicatena</name>
    <dbReference type="NCBI Taxonomy" id="103729"/>
    <lineage>
        <taxon>Bacteria</taxon>
        <taxon>Bacillati</taxon>
        <taxon>Actinomycetota</taxon>
        <taxon>Actinomycetes</taxon>
        <taxon>Pseudonocardiales</taxon>
        <taxon>Pseudonocardiaceae</taxon>
        <taxon>Actinokineospora</taxon>
    </lineage>
</organism>
<dbReference type="RefSeq" id="WP_253840463.1">
    <property type="nucleotide sequence ID" value="NZ_BAAAVC010000015.1"/>
</dbReference>
<dbReference type="Proteomes" id="UP001165042">
    <property type="component" value="Unassembled WGS sequence"/>
</dbReference>
<evidence type="ECO:0000313" key="1">
    <source>
        <dbReference type="EMBL" id="GLW94018.1"/>
    </source>
</evidence>
<reference evidence="1" key="1">
    <citation type="submission" date="2023-02" db="EMBL/GenBank/DDBJ databases">
        <title>Actinokineospora globicatena NBRC 15670.</title>
        <authorList>
            <person name="Ichikawa N."/>
            <person name="Sato H."/>
            <person name="Tonouchi N."/>
        </authorList>
    </citation>
    <scope>NUCLEOTIDE SEQUENCE</scope>
    <source>
        <strain evidence="1">NBRC 15670</strain>
    </source>
</reference>